<dbReference type="SUPFAM" id="SSF69060">
    <property type="entry name" value="Arp2/3 complex 21 kDa subunit ARPC3"/>
    <property type="match status" value="1"/>
</dbReference>
<keyword evidence="4" id="KW-0009">Actin-binding</keyword>
<comment type="caution">
    <text evidence="7">The sequence shown here is derived from an EMBL/GenBank/DDBJ whole genome shotgun (WGS) entry which is preliminary data.</text>
</comment>
<dbReference type="GO" id="GO:0005885">
    <property type="term" value="C:Arp2/3 protein complex"/>
    <property type="evidence" value="ECO:0007669"/>
    <property type="project" value="InterPro"/>
</dbReference>
<keyword evidence="3" id="KW-0963">Cytoplasm</keyword>
<dbReference type="Gene3D" id="1.10.1760.10">
    <property type="entry name" value="Actin-related protein 2/3 complex subunit 3"/>
    <property type="match status" value="1"/>
</dbReference>
<accession>A0A2U1J051</accession>
<evidence type="ECO:0000313" key="8">
    <source>
        <dbReference type="Proteomes" id="UP000245591"/>
    </source>
</evidence>
<reference evidence="7 8" key="1">
    <citation type="journal article" date="2018" name="MBio">
        <title>Comparative Genomics Reveals the Core Gene Toolbox for the Fungus-Insect Symbiosis.</title>
        <authorList>
            <person name="Wang Y."/>
            <person name="Stata M."/>
            <person name="Wang W."/>
            <person name="Stajich J.E."/>
            <person name="White M.M."/>
            <person name="Moncalvo J.M."/>
        </authorList>
    </citation>
    <scope>NUCLEOTIDE SEQUENCE [LARGE SCALE GENOMIC DNA]</scope>
    <source>
        <strain evidence="7 8">AUS-126-30</strain>
    </source>
</reference>
<proteinExistence type="inferred from homology"/>
<dbReference type="Pfam" id="PF04062">
    <property type="entry name" value="P21-Arc"/>
    <property type="match status" value="1"/>
</dbReference>
<dbReference type="InterPro" id="IPR036753">
    <property type="entry name" value="ARPC3_sf"/>
</dbReference>
<evidence type="ECO:0000256" key="5">
    <source>
        <dbReference type="ARBA" id="ARBA00023212"/>
    </source>
</evidence>
<evidence type="ECO:0000256" key="4">
    <source>
        <dbReference type="ARBA" id="ARBA00023203"/>
    </source>
</evidence>
<name>A0A2U1J051_SMIAN</name>
<dbReference type="GO" id="GO:0034314">
    <property type="term" value="P:Arp2/3 complex-mediated actin nucleation"/>
    <property type="evidence" value="ECO:0007669"/>
    <property type="project" value="InterPro"/>
</dbReference>
<evidence type="ECO:0000256" key="2">
    <source>
        <dbReference type="ARBA" id="ARBA00010856"/>
    </source>
</evidence>
<feature type="region of interest" description="Disordered" evidence="6">
    <location>
        <begin position="1"/>
        <end position="29"/>
    </location>
</feature>
<protein>
    <recommendedName>
        <fullName evidence="9">Actin-related protein 2/3 complex subunit 3</fullName>
    </recommendedName>
</protein>
<evidence type="ECO:0000313" key="7">
    <source>
        <dbReference type="EMBL" id="PVZ98435.1"/>
    </source>
</evidence>
<evidence type="ECO:0008006" key="9">
    <source>
        <dbReference type="Google" id="ProtNLM"/>
    </source>
</evidence>
<dbReference type="InterPro" id="IPR007204">
    <property type="entry name" value="ARPC3"/>
</dbReference>
<evidence type="ECO:0000256" key="3">
    <source>
        <dbReference type="ARBA" id="ARBA00022490"/>
    </source>
</evidence>
<dbReference type="Proteomes" id="UP000245591">
    <property type="component" value="Unassembled WGS sequence"/>
</dbReference>
<evidence type="ECO:0000256" key="6">
    <source>
        <dbReference type="SAM" id="MobiDB-lite"/>
    </source>
</evidence>
<sequence length="303" mass="35151">MGNTPGKIEDKNENTKHQEEKETRTSAQEIEREFEKLAELSNKVEELEKEIYNTHRGLLMSKNLLKQNKISQNNIDNIRSNIRKMENTISKVEEELKNERQCLNQVYRKVGSQKKNSILDSNHFNKMPAYHSSFNNLTNDVQLICGVPLLPLKTRTRGPAPYADPSMEFDAVDEAIQLFKPNCFFKNFEIKGGGDRLMIYGILYISECLNTLKQNMTAAEAQKQLYSLAVSNFLVPGDSSFPLRTMYTAAQNRQEHETLRQYLLQFRQEISARIVPLIYMEDTSSPSKWWLSFQKRYFMGKAL</sequence>
<organism evidence="7 8">
    <name type="scientific">Smittium angustum</name>
    <dbReference type="NCBI Taxonomy" id="133377"/>
    <lineage>
        <taxon>Eukaryota</taxon>
        <taxon>Fungi</taxon>
        <taxon>Fungi incertae sedis</taxon>
        <taxon>Zoopagomycota</taxon>
        <taxon>Kickxellomycotina</taxon>
        <taxon>Harpellomycetes</taxon>
        <taxon>Harpellales</taxon>
        <taxon>Legeriomycetaceae</taxon>
        <taxon>Smittium</taxon>
    </lineage>
</organism>
<dbReference type="GO" id="GO:0030833">
    <property type="term" value="P:regulation of actin filament polymerization"/>
    <property type="evidence" value="ECO:0007669"/>
    <property type="project" value="InterPro"/>
</dbReference>
<dbReference type="GO" id="GO:0003779">
    <property type="term" value="F:actin binding"/>
    <property type="evidence" value="ECO:0007669"/>
    <property type="project" value="UniProtKB-KW"/>
</dbReference>
<dbReference type="AlphaFoldDB" id="A0A2U1J051"/>
<evidence type="ECO:0000256" key="1">
    <source>
        <dbReference type="ARBA" id="ARBA00004245"/>
    </source>
</evidence>
<feature type="compositionally biased region" description="Basic and acidic residues" evidence="6">
    <location>
        <begin position="7"/>
        <end position="29"/>
    </location>
</feature>
<keyword evidence="8" id="KW-1185">Reference proteome</keyword>
<dbReference type="PANTHER" id="PTHR12391">
    <property type="entry name" value="ARP2/3 COMPLEX 21 KD SUBUNIT"/>
    <property type="match status" value="1"/>
</dbReference>
<keyword evidence="5" id="KW-0206">Cytoskeleton</keyword>
<gene>
    <name evidence="7" type="ORF">BB558_005563</name>
</gene>
<comment type="subcellular location">
    <subcellularLocation>
        <location evidence="1">Cytoplasm</location>
        <location evidence="1">Cytoskeleton</location>
    </subcellularLocation>
</comment>
<dbReference type="EMBL" id="MBFU01000550">
    <property type="protein sequence ID" value="PVZ98435.1"/>
    <property type="molecule type" value="Genomic_DNA"/>
</dbReference>
<comment type="similarity">
    <text evidence="2">Belongs to the ARPC3 family.</text>
</comment>